<organism evidence="2 3">
    <name type="scientific">Channa striata</name>
    <name type="common">Snakehead murrel</name>
    <name type="synonym">Ophicephalus striatus</name>
    <dbReference type="NCBI Taxonomy" id="64152"/>
    <lineage>
        <taxon>Eukaryota</taxon>
        <taxon>Metazoa</taxon>
        <taxon>Chordata</taxon>
        <taxon>Craniata</taxon>
        <taxon>Vertebrata</taxon>
        <taxon>Euteleostomi</taxon>
        <taxon>Actinopterygii</taxon>
        <taxon>Neopterygii</taxon>
        <taxon>Teleostei</taxon>
        <taxon>Neoteleostei</taxon>
        <taxon>Acanthomorphata</taxon>
        <taxon>Anabantaria</taxon>
        <taxon>Anabantiformes</taxon>
        <taxon>Channoidei</taxon>
        <taxon>Channidae</taxon>
        <taxon>Channa</taxon>
    </lineage>
</organism>
<feature type="region of interest" description="Disordered" evidence="1">
    <location>
        <begin position="36"/>
        <end position="101"/>
    </location>
</feature>
<keyword evidence="3" id="KW-1185">Reference proteome</keyword>
<reference evidence="2" key="1">
    <citation type="submission" date="2023-07" db="EMBL/GenBank/DDBJ databases">
        <title>Chromosome-level Genome Assembly of Striped Snakehead (Channa striata).</title>
        <authorList>
            <person name="Liu H."/>
        </authorList>
    </citation>
    <scope>NUCLEOTIDE SEQUENCE</scope>
    <source>
        <strain evidence="2">Gz</strain>
        <tissue evidence="2">Muscle</tissue>
    </source>
</reference>
<proteinExistence type="predicted"/>
<dbReference type="Proteomes" id="UP001187415">
    <property type="component" value="Unassembled WGS sequence"/>
</dbReference>
<feature type="compositionally biased region" description="Polar residues" evidence="1">
    <location>
        <begin position="58"/>
        <end position="67"/>
    </location>
</feature>
<evidence type="ECO:0000313" key="2">
    <source>
        <dbReference type="EMBL" id="KAK2853637.1"/>
    </source>
</evidence>
<gene>
    <name evidence="2" type="ORF">Q5P01_006298</name>
</gene>
<dbReference type="EMBL" id="JAUPFM010000004">
    <property type="protein sequence ID" value="KAK2853637.1"/>
    <property type="molecule type" value="Genomic_DNA"/>
</dbReference>
<evidence type="ECO:0000256" key="1">
    <source>
        <dbReference type="SAM" id="MobiDB-lite"/>
    </source>
</evidence>
<protein>
    <submittedName>
        <fullName evidence="2">Uncharacterized protein</fullName>
    </submittedName>
</protein>
<name>A0AA88SWV9_CHASR</name>
<comment type="caution">
    <text evidence="2">The sequence shown here is derived from an EMBL/GenBank/DDBJ whole genome shotgun (WGS) entry which is preliminary data.</text>
</comment>
<sequence length="138" mass="14698">MNVIDLRELKGFPPAHEVTLLLRSREEIKYSVDEESGRWEGVGGRGGGCEEEEVQQENTPMKTQLQLSGGPRRRIAVFAASSGAAGSGGSGATSRGRGHRCPGGDVCCRPLRLDRITATLQTSERINEVPAAAPRAGI</sequence>
<dbReference type="AlphaFoldDB" id="A0AA88SWV9"/>
<accession>A0AA88SWV9</accession>
<evidence type="ECO:0000313" key="3">
    <source>
        <dbReference type="Proteomes" id="UP001187415"/>
    </source>
</evidence>